<sequence>ECVAQTAPGAVWSQVSNPLGPKGDPTPARPLVSYPFTPISQGPPPPQETHAHTESTSVPREPSHPSHSYAAESEAPAHTEAEPQTDSDIINYPFTRATSSHGRGLEGERPSLAMGAHPPGISMGDGLSLSNPSPPSQSLSMTSQAMFSGGGPASMYPSQYPAFGVYGEDMPPFPEDQ</sequence>
<keyword evidence="3" id="KW-1185">Reference proteome</keyword>
<feature type="non-terminal residue" evidence="2">
    <location>
        <position position="177"/>
    </location>
</feature>
<feature type="compositionally biased region" description="Low complexity" evidence="1">
    <location>
        <begin position="127"/>
        <end position="140"/>
    </location>
</feature>
<dbReference type="EMBL" id="BDIP01009177">
    <property type="protein sequence ID" value="GCA64956.1"/>
    <property type="molecule type" value="Genomic_DNA"/>
</dbReference>
<gene>
    <name evidence="2" type="ORF">KIPB_015836</name>
</gene>
<evidence type="ECO:0000313" key="3">
    <source>
        <dbReference type="Proteomes" id="UP000265618"/>
    </source>
</evidence>
<evidence type="ECO:0000313" key="2">
    <source>
        <dbReference type="EMBL" id="GCA64956.1"/>
    </source>
</evidence>
<comment type="caution">
    <text evidence="2">The sequence shown here is derived from an EMBL/GenBank/DDBJ whole genome shotgun (WGS) entry which is preliminary data.</text>
</comment>
<evidence type="ECO:0000256" key="1">
    <source>
        <dbReference type="SAM" id="MobiDB-lite"/>
    </source>
</evidence>
<reference evidence="2 3" key="1">
    <citation type="journal article" date="2018" name="PLoS ONE">
        <title>The draft genome of Kipferlia bialata reveals reductive genome evolution in fornicate parasites.</title>
        <authorList>
            <person name="Tanifuji G."/>
            <person name="Takabayashi S."/>
            <person name="Kume K."/>
            <person name="Takagi M."/>
            <person name="Nakayama T."/>
            <person name="Kamikawa R."/>
            <person name="Inagaki Y."/>
            <person name="Hashimoto T."/>
        </authorList>
    </citation>
    <scope>NUCLEOTIDE SEQUENCE [LARGE SCALE GENOMIC DNA]</scope>
    <source>
        <strain evidence="2">NY0173</strain>
    </source>
</reference>
<proteinExistence type="predicted"/>
<organism evidence="2 3">
    <name type="scientific">Kipferlia bialata</name>
    <dbReference type="NCBI Taxonomy" id="797122"/>
    <lineage>
        <taxon>Eukaryota</taxon>
        <taxon>Metamonada</taxon>
        <taxon>Carpediemonas-like organisms</taxon>
        <taxon>Kipferlia</taxon>
    </lineage>
</organism>
<protein>
    <submittedName>
        <fullName evidence="2">Uncharacterized protein</fullName>
    </submittedName>
</protein>
<accession>A0A391NYH9</accession>
<dbReference type="Proteomes" id="UP000265618">
    <property type="component" value="Unassembled WGS sequence"/>
</dbReference>
<name>A0A391NYH9_9EUKA</name>
<feature type="non-terminal residue" evidence="2">
    <location>
        <position position="1"/>
    </location>
</feature>
<feature type="region of interest" description="Disordered" evidence="1">
    <location>
        <begin position="1"/>
        <end position="146"/>
    </location>
</feature>
<dbReference type="AlphaFoldDB" id="A0A391NYH9"/>
<feature type="region of interest" description="Disordered" evidence="1">
    <location>
        <begin position="158"/>
        <end position="177"/>
    </location>
</feature>